<dbReference type="EMBL" id="CP023434">
    <property type="protein sequence ID" value="AXY24564.1"/>
    <property type="molecule type" value="Genomic_DNA"/>
</dbReference>
<dbReference type="Proteomes" id="UP000263232">
    <property type="component" value="Chromosome"/>
</dbReference>
<name>A0A347WHK7_9LACT</name>
<dbReference type="AlphaFoldDB" id="A0A347WHK7"/>
<protein>
    <recommendedName>
        <fullName evidence="1">LysM domain-containing protein</fullName>
    </recommendedName>
</protein>
<accession>A0A347WHK7</accession>
<dbReference type="Pfam" id="PF26571">
    <property type="entry name" value="VldE"/>
    <property type="match status" value="1"/>
</dbReference>
<dbReference type="PROSITE" id="PS51782">
    <property type="entry name" value="LYSM"/>
    <property type="match status" value="1"/>
</dbReference>
<organism evidence="2 3">
    <name type="scientific">Suicoccus acidiformans</name>
    <dbReference type="NCBI Taxonomy" id="2036206"/>
    <lineage>
        <taxon>Bacteria</taxon>
        <taxon>Bacillati</taxon>
        <taxon>Bacillota</taxon>
        <taxon>Bacilli</taxon>
        <taxon>Lactobacillales</taxon>
        <taxon>Aerococcaceae</taxon>
        <taxon>Suicoccus</taxon>
    </lineage>
</organism>
<dbReference type="SMART" id="SM00257">
    <property type="entry name" value="LysM"/>
    <property type="match status" value="1"/>
</dbReference>
<gene>
    <name evidence="2" type="ORF">CL176_00150</name>
</gene>
<dbReference type="InterPro" id="IPR036779">
    <property type="entry name" value="LysM_dom_sf"/>
</dbReference>
<dbReference type="KEGG" id="abae:CL176_00150"/>
<reference evidence="2 3" key="1">
    <citation type="submission" date="2017-09" db="EMBL/GenBank/DDBJ databases">
        <title>Complete genome sequence of Oxytococcus suis strain ZY16052.</title>
        <authorList>
            <person name="Li F."/>
        </authorList>
    </citation>
    <scope>NUCLEOTIDE SEQUENCE [LARGE SCALE GENOMIC DNA]</scope>
    <source>
        <strain evidence="2 3">ZY16052</strain>
    </source>
</reference>
<dbReference type="OrthoDB" id="2989771at2"/>
<dbReference type="Pfam" id="PF01476">
    <property type="entry name" value="LysM"/>
    <property type="match status" value="1"/>
</dbReference>
<dbReference type="InterPro" id="IPR018392">
    <property type="entry name" value="LysM"/>
</dbReference>
<dbReference type="InterPro" id="IPR058593">
    <property type="entry name" value="ARB_07466-like_C"/>
</dbReference>
<proteinExistence type="predicted"/>
<dbReference type="Gene3D" id="3.10.350.10">
    <property type="entry name" value="LysM domain"/>
    <property type="match status" value="1"/>
</dbReference>
<feature type="domain" description="LysM" evidence="1">
    <location>
        <begin position="46"/>
        <end position="90"/>
    </location>
</feature>
<dbReference type="SUPFAM" id="SSF54106">
    <property type="entry name" value="LysM domain"/>
    <property type="match status" value="1"/>
</dbReference>
<sequence length="411" mass="44995">MSSAILAMMCRPGMDVAAQEDTSVAWNPRQVEDVLEDLQYIDENRLQYTIQDGDTLSVIAEAMNIDTKYLAQLNEIEDIDVIYAGNIITAFLNQNHEVERIVVETAEGHTHQMDYAVNLSPLPVVEEYDAIAARPTNSQEVVATNVAPVETNAPYVEPVAETSMSTPAAPEEAAVEPKTDTVLSATYSVNETIGAETVTAPATEDVVTETAVATPAPVTEEAAAMEESVELVIAEEPVVTEEPMTEAEEVPAYEEENLVNNGMITYTASPEEVAEEVVTEEVTTELIEEPAVQEVADPYANPQNAGLSADAARYKEEVAALYGVKDFSLVRPGDPGDHGSGHAVDFMVYDNTALGNDIANYSINNMAENNISYVIWQQQIYGDWNQRWEMMEDRGSITANHYDHVHVSFNH</sequence>
<evidence type="ECO:0000259" key="1">
    <source>
        <dbReference type="PROSITE" id="PS51782"/>
    </source>
</evidence>
<dbReference type="CDD" id="cd00118">
    <property type="entry name" value="LysM"/>
    <property type="match status" value="1"/>
</dbReference>
<keyword evidence="3" id="KW-1185">Reference proteome</keyword>
<evidence type="ECO:0000313" key="3">
    <source>
        <dbReference type="Proteomes" id="UP000263232"/>
    </source>
</evidence>
<evidence type="ECO:0000313" key="2">
    <source>
        <dbReference type="EMBL" id="AXY24564.1"/>
    </source>
</evidence>